<dbReference type="PROSITE" id="PS50255">
    <property type="entry name" value="CYTOCHROME_B5_2"/>
    <property type="match status" value="1"/>
</dbReference>
<keyword evidence="9" id="KW-0443">Lipid metabolism</keyword>
<accession>A0A0S4KNP4</accession>
<dbReference type="PANTHER" id="PTHR11351:SF31">
    <property type="entry name" value="DESATURASE 1, ISOFORM A-RELATED"/>
    <property type="match status" value="1"/>
</dbReference>
<dbReference type="PANTHER" id="PTHR11351">
    <property type="entry name" value="ACYL-COA DESATURASE"/>
    <property type="match status" value="1"/>
</dbReference>
<keyword evidence="6 12" id="KW-1133">Transmembrane helix</keyword>
<feature type="domain" description="Cytochrome b5 heme-binding" evidence="13">
    <location>
        <begin position="395"/>
        <end position="442"/>
    </location>
</feature>
<evidence type="ECO:0000256" key="2">
    <source>
        <dbReference type="ARBA" id="ARBA00009295"/>
    </source>
</evidence>
<evidence type="ECO:0000256" key="9">
    <source>
        <dbReference type="ARBA" id="ARBA00023098"/>
    </source>
</evidence>
<dbReference type="GO" id="GO:0005506">
    <property type="term" value="F:iron ion binding"/>
    <property type="evidence" value="ECO:0007669"/>
    <property type="project" value="TreeGrafter"/>
</dbReference>
<evidence type="ECO:0000256" key="1">
    <source>
        <dbReference type="ARBA" id="ARBA00004141"/>
    </source>
</evidence>
<evidence type="ECO:0000256" key="10">
    <source>
        <dbReference type="ARBA" id="ARBA00023136"/>
    </source>
</evidence>
<dbReference type="InterPro" id="IPR009160">
    <property type="entry name" value="Acyl-CoA_deSatase_haem/ster-bd"/>
</dbReference>
<evidence type="ECO:0000259" key="13">
    <source>
        <dbReference type="PROSITE" id="PS50255"/>
    </source>
</evidence>
<dbReference type="InterPro" id="IPR036400">
    <property type="entry name" value="Cyt_B5-like_heme/steroid_sf"/>
</dbReference>
<evidence type="ECO:0000256" key="12">
    <source>
        <dbReference type="SAM" id="Phobius"/>
    </source>
</evidence>
<dbReference type="PIRSF" id="PIRSF000345">
    <property type="entry name" value="OLE1"/>
    <property type="match status" value="1"/>
</dbReference>
<dbReference type="InterPro" id="IPR015876">
    <property type="entry name" value="Acyl-CoA_DS"/>
</dbReference>
<dbReference type="Proteomes" id="UP000051952">
    <property type="component" value="Unassembled WGS sequence"/>
</dbReference>
<dbReference type="OrthoDB" id="10260134at2759"/>
<evidence type="ECO:0000256" key="5">
    <source>
        <dbReference type="ARBA" id="ARBA00022832"/>
    </source>
</evidence>
<dbReference type="SUPFAM" id="SSF55856">
    <property type="entry name" value="Cytochrome b5-like heme/steroid binding domain"/>
    <property type="match status" value="1"/>
</dbReference>
<evidence type="ECO:0000256" key="8">
    <source>
        <dbReference type="ARBA" id="ARBA00023004"/>
    </source>
</evidence>
<keyword evidence="8" id="KW-0408">Iron</keyword>
<dbReference type="AlphaFoldDB" id="A0A0S4KNP4"/>
<dbReference type="VEuPathDB" id="TriTrypDB:BSAL_33350"/>
<protein>
    <submittedName>
        <fullName evidence="14">Fatty acid desaturase, putative</fullName>
    </submittedName>
</protein>
<proteinExistence type="inferred from homology"/>
<evidence type="ECO:0000256" key="7">
    <source>
        <dbReference type="ARBA" id="ARBA00023002"/>
    </source>
</evidence>
<reference evidence="15" key="1">
    <citation type="submission" date="2015-09" db="EMBL/GenBank/DDBJ databases">
        <authorList>
            <consortium name="Pathogen Informatics"/>
        </authorList>
    </citation>
    <scope>NUCLEOTIDE SEQUENCE [LARGE SCALE GENOMIC DNA]</scope>
    <source>
        <strain evidence="15">Lake Konstanz</strain>
    </source>
</reference>
<dbReference type="Pfam" id="PF00487">
    <property type="entry name" value="FA_desaturase"/>
    <property type="match status" value="1"/>
</dbReference>
<keyword evidence="15" id="KW-1185">Reference proteome</keyword>
<evidence type="ECO:0000313" key="15">
    <source>
        <dbReference type="Proteomes" id="UP000051952"/>
    </source>
</evidence>
<evidence type="ECO:0000256" key="3">
    <source>
        <dbReference type="ARBA" id="ARBA00022516"/>
    </source>
</evidence>
<sequence length="444" mass="50681">MFVFFVAHPSVQSFMAPADHKVLGLSATDKLPREPPTFAPGKYTINYVACMVLLAPPIIVAAAFLYGVPLLWNTFIVALVAYFWNGFGITVGYHRMFSHRAFTPNRYLSLVLSFAGAGAFQGSAKWWGRNHRIHHRYIDTDKDPYNAKRGFFYSHIGWMLMNQDYELLGRIDISDFHNNKDIMFQHQYYFPLALLSGVVIPTLVCGLFWGDWVGGYIYAALAKMVAVHHSTFCINSLAHTNFFGAKQNFSDHHTSHDSFWCALATMGEGYHNFHHEFANDYRNGIQWYHYDPSKWMIRLFEICGLAKNLVRTPNDVIARNSVNMKHKVHTRAIKTLEKRQRALEIDVEEVWTWEDIKERVAQGQKIMVIGDAVVDIMRVVPTGSGYTHPNKNIVWYNAHPGGRKLLDAYIGKDATVAFTGAVYKHHEGAVNILPHLRVATLKKE</sequence>
<keyword evidence="5" id="KW-0276">Fatty acid metabolism</keyword>
<dbReference type="CDD" id="cd03505">
    <property type="entry name" value="Delta9-FADS-like"/>
    <property type="match status" value="1"/>
</dbReference>
<dbReference type="EMBL" id="CYKH01001954">
    <property type="protein sequence ID" value="CUI15234.1"/>
    <property type="molecule type" value="Genomic_DNA"/>
</dbReference>
<dbReference type="SMART" id="SM01117">
    <property type="entry name" value="Cyt-b5"/>
    <property type="match status" value="1"/>
</dbReference>
<dbReference type="Gene3D" id="3.10.120.10">
    <property type="entry name" value="Cytochrome b5-like heme/steroid binding domain"/>
    <property type="match status" value="1"/>
</dbReference>
<organism evidence="14 15">
    <name type="scientific">Bodo saltans</name>
    <name type="common">Flagellated protozoan</name>
    <dbReference type="NCBI Taxonomy" id="75058"/>
    <lineage>
        <taxon>Eukaryota</taxon>
        <taxon>Discoba</taxon>
        <taxon>Euglenozoa</taxon>
        <taxon>Kinetoplastea</taxon>
        <taxon>Metakinetoplastina</taxon>
        <taxon>Eubodonida</taxon>
        <taxon>Bodonidae</taxon>
        <taxon>Bodo</taxon>
    </lineage>
</organism>
<comment type="similarity">
    <text evidence="2">Belongs to the fatty acid desaturase type 1 family.</text>
</comment>
<evidence type="ECO:0000256" key="11">
    <source>
        <dbReference type="ARBA" id="ARBA00023160"/>
    </source>
</evidence>
<keyword evidence="7" id="KW-0560">Oxidoreductase</keyword>
<feature type="transmembrane region" description="Helical" evidence="12">
    <location>
        <begin position="107"/>
        <end position="127"/>
    </location>
</feature>
<evidence type="ECO:0000256" key="6">
    <source>
        <dbReference type="ARBA" id="ARBA00022989"/>
    </source>
</evidence>
<dbReference type="GO" id="GO:0006636">
    <property type="term" value="P:unsaturated fatty acid biosynthetic process"/>
    <property type="evidence" value="ECO:0007669"/>
    <property type="project" value="InterPro"/>
</dbReference>
<feature type="transmembrane region" description="Helical" evidence="12">
    <location>
        <begin position="45"/>
        <end position="68"/>
    </location>
</feature>
<dbReference type="InterPro" id="IPR005804">
    <property type="entry name" value="FA_desaturase_dom"/>
</dbReference>
<keyword evidence="4 12" id="KW-0812">Transmembrane</keyword>
<evidence type="ECO:0000313" key="14">
    <source>
        <dbReference type="EMBL" id="CUI15234.1"/>
    </source>
</evidence>
<keyword evidence="3" id="KW-0444">Lipid biosynthesis</keyword>
<dbReference type="GO" id="GO:0005789">
    <property type="term" value="C:endoplasmic reticulum membrane"/>
    <property type="evidence" value="ECO:0007669"/>
    <property type="project" value="TreeGrafter"/>
</dbReference>
<comment type="subcellular location">
    <subcellularLocation>
        <location evidence="1">Membrane</location>
        <topology evidence="1">Multi-pass membrane protein</topology>
    </subcellularLocation>
</comment>
<dbReference type="OMA" id="WNDWRGG"/>
<keyword evidence="10 12" id="KW-0472">Membrane</keyword>
<gene>
    <name evidence="14" type="ORF">BSAL_33350</name>
</gene>
<feature type="transmembrane region" description="Helical" evidence="12">
    <location>
        <begin position="75"/>
        <end position="95"/>
    </location>
</feature>
<evidence type="ECO:0000256" key="4">
    <source>
        <dbReference type="ARBA" id="ARBA00022692"/>
    </source>
</evidence>
<dbReference type="Pfam" id="PF00173">
    <property type="entry name" value="Cyt-b5"/>
    <property type="match status" value="1"/>
</dbReference>
<feature type="transmembrane region" description="Helical" evidence="12">
    <location>
        <begin position="188"/>
        <end position="210"/>
    </location>
</feature>
<keyword evidence="11" id="KW-0275">Fatty acid biosynthesis</keyword>
<dbReference type="PRINTS" id="PR00075">
    <property type="entry name" value="FACDDSATRASE"/>
</dbReference>
<dbReference type="InterPro" id="IPR001199">
    <property type="entry name" value="Cyt_B5-like_heme/steroid-bd"/>
</dbReference>
<dbReference type="GO" id="GO:0004768">
    <property type="term" value="F:stearoyl-CoA 9-desaturase activity"/>
    <property type="evidence" value="ECO:0007669"/>
    <property type="project" value="InterPro"/>
</dbReference>
<name>A0A0S4KNP4_BODSA</name>